<feature type="domain" description="C2H2-type" evidence="13">
    <location>
        <begin position="64"/>
        <end position="91"/>
    </location>
</feature>
<feature type="domain" description="C2H2-type" evidence="13">
    <location>
        <begin position="9"/>
        <end position="36"/>
    </location>
</feature>
<name>A0A7L4NQT5_9AVES</name>
<protein>
    <submittedName>
        <fullName evidence="14">ZNF84 protein</fullName>
    </submittedName>
</protein>
<dbReference type="FunFam" id="3.30.160.60:FF:001156">
    <property type="entry name" value="Zinc finger protein 407"/>
    <property type="match status" value="1"/>
</dbReference>
<dbReference type="SUPFAM" id="SSF57667">
    <property type="entry name" value="beta-beta-alpha zinc fingers"/>
    <property type="match status" value="2"/>
</dbReference>
<dbReference type="GO" id="GO:0003677">
    <property type="term" value="F:DNA binding"/>
    <property type="evidence" value="ECO:0007669"/>
    <property type="project" value="UniProtKB-KW"/>
</dbReference>
<feature type="domain" description="C2H2-type" evidence="13">
    <location>
        <begin position="92"/>
        <end position="114"/>
    </location>
</feature>
<evidence type="ECO:0000256" key="5">
    <source>
        <dbReference type="ARBA" id="ARBA00022771"/>
    </source>
</evidence>
<keyword evidence="15" id="KW-1185">Reference proteome</keyword>
<organism evidence="14 15">
    <name type="scientific">Ceyx cyanopectus</name>
    <name type="common">Indigo-banded kingfisher</name>
    <dbReference type="NCBI Taxonomy" id="390723"/>
    <lineage>
        <taxon>Eukaryota</taxon>
        <taxon>Metazoa</taxon>
        <taxon>Chordata</taxon>
        <taxon>Craniata</taxon>
        <taxon>Vertebrata</taxon>
        <taxon>Euteleostomi</taxon>
        <taxon>Archelosauria</taxon>
        <taxon>Archosauria</taxon>
        <taxon>Dinosauria</taxon>
        <taxon>Saurischia</taxon>
        <taxon>Theropoda</taxon>
        <taxon>Coelurosauria</taxon>
        <taxon>Aves</taxon>
        <taxon>Neognathae</taxon>
        <taxon>Neoaves</taxon>
        <taxon>Telluraves</taxon>
        <taxon>Coraciimorphae</taxon>
        <taxon>Coraciiformes</taxon>
        <taxon>Alcedinidae</taxon>
        <taxon>Ceyx</taxon>
    </lineage>
</organism>
<dbReference type="PROSITE" id="PS50157">
    <property type="entry name" value="ZINC_FINGER_C2H2_2"/>
    <property type="match status" value="3"/>
</dbReference>
<proteinExistence type="inferred from homology"/>
<dbReference type="EMBL" id="VYZU01244337">
    <property type="protein sequence ID" value="NXY91772.1"/>
    <property type="molecule type" value="Genomic_DNA"/>
</dbReference>
<comment type="subcellular location">
    <subcellularLocation>
        <location evidence="1">Nucleus</location>
    </subcellularLocation>
</comment>
<dbReference type="InterPro" id="IPR036236">
    <property type="entry name" value="Znf_C2H2_sf"/>
</dbReference>
<keyword evidence="9" id="KW-0804">Transcription</keyword>
<dbReference type="Gene3D" id="3.30.160.60">
    <property type="entry name" value="Classic Zinc Finger"/>
    <property type="match status" value="3"/>
</dbReference>
<feature type="region of interest" description="Disordered" evidence="12">
    <location>
        <begin position="30"/>
        <end position="56"/>
    </location>
</feature>
<evidence type="ECO:0000259" key="13">
    <source>
        <dbReference type="PROSITE" id="PS50157"/>
    </source>
</evidence>
<evidence type="ECO:0000313" key="14">
    <source>
        <dbReference type="EMBL" id="NXY91772.1"/>
    </source>
</evidence>
<dbReference type="Proteomes" id="UP000586704">
    <property type="component" value="Unassembled WGS sequence"/>
</dbReference>
<keyword evidence="4" id="KW-0677">Repeat</keyword>
<keyword evidence="7" id="KW-0805">Transcription regulation</keyword>
<feature type="compositionally biased region" description="Basic and acidic residues" evidence="12">
    <location>
        <begin position="40"/>
        <end position="56"/>
    </location>
</feature>
<comment type="similarity">
    <text evidence="2">Belongs to the krueppel C2H2-type zinc-finger protein family.</text>
</comment>
<dbReference type="OrthoDB" id="8113227at2759"/>
<feature type="non-terminal residue" evidence="14">
    <location>
        <position position="114"/>
    </location>
</feature>
<dbReference type="GO" id="GO:0008270">
    <property type="term" value="F:zinc ion binding"/>
    <property type="evidence" value="ECO:0007669"/>
    <property type="project" value="UniProtKB-KW"/>
</dbReference>
<evidence type="ECO:0000256" key="7">
    <source>
        <dbReference type="ARBA" id="ARBA00023015"/>
    </source>
</evidence>
<evidence type="ECO:0000256" key="1">
    <source>
        <dbReference type="ARBA" id="ARBA00004123"/>
    </source>
</evidence>
<dbReference type="Pfam" id="PF00096">
    <property type="entry name" value="zf-C2H2"/>
    <property type="match status" value="2"/>
</dbReference>
<reference evidence="14 15" key="1">
    <citation type="submission" date="2020-02" db="EMBL/GenBank/DDBJ databases">
        <title>Bird 10,000 Genomes (B10K) Project - Family phase.</title>
        <authorList>
            <person name="Zhang G."/>
        </authorList>
    </citation>
    <scope>NUCLEOTIDE SEQUENCE [LARGE SCALE GENOMIC DNA]</scope>
    <source>
        <strain evidence="14">B10K-DU-013-51</strain>
        <tissue evidence="14">Mixed tissue sample</tissue>
    </source>
</reference>
<dbReference type="GO" id="GO:0005634">
    <property type="term" value="C:nucleus"/>
    <property type="evidence" value="ECO:0007669"/>
    <property type="project" value="UniProtKB-SubCell"/>
</dbReference>
<evidence type="ECO:0000256" key="6">
    <source>
        <dbReference type="ARBA" id="ARBA00022833"/>
    </source>
</evidence>
<dbReference type="InterPro" id="IPR050826">
    <property type="entry name" value="Krueppel_C2H2_ZnFinger"/>
</dbReference>
<evidence type="ECO:0000256" key="8">
    <source>
        <dbReference type="ARBA" id="ARBA00023125"/>
    </source>
</evidence>
<evidence type="ECO:0000256" key="2">
    <source>
        <dbReference type="ARBA" id="ARBA00006991"/>
    </source>
</evidence>
<dbReference type="FunFam" id="3.30.160.60:FF:000290">
    <property type="entry name" value="Zinc finger protein 697 isoform X1"/>
    <property type="match status" value="1"/>
</dbReference>
<keyword evidence="5 11" id="KW-0863">Zinc-finger</keyword>
<dbReference type="AlphaFoldDB" id="A0A7L4NQT5"/>
<comment type="caution">
    <text evidence="14">The sequence shown here is derived from an EMBL/GenBank/DDBJ whole genome shotgun (WGS) entry which is preliminary data.</text>
</comment>
<accession>A0A7L4NQT5</accession>
<feature type="non-terminal residue" evidence="14">
    <location>
        <position position="1"/>
    </location>
</feature>
<evidence type="ECO:0000313" key="15">
    <source>
        <dbReference type="Proteomes" id="UP000586704"/>
    </source>
</evidence>
<sequence length="114" mass="12932">PAPAGEKPFICNQCGNSFGLWLSLVAHQKSHGGHKPYPCPEHEKSSGDELSPKEDEKPLEGRAWLCPECGRSFVQYDRLAKHRQNHRGRGPYRCDVCGKRFSLKTNLVTHQRIH</sequence>
<dbReference type="SMART" id="SM00355">
    <property type="entry name" value="ZnF_C2H2"/>
    <property type="match status" value="3"/>
</dbReference>
<evidence type="ECO:0000256" key="10">
    <source>
        <dbReference type="ARBA" id="ARBA00023242"/>
    </source>
</evidence>
<keyword evidence="3" id="KW-0479">Metal-binding</keyword>
<keyword evidence="10" id="KW-0539">Nucleus</keyword>
<evidence type="ECO:0000256" key="9">
    <source>
        <dbReference type="ARBA" id="ARBA00023163"/>
    </source>
</evidence>
<dbReference type="PANTHER" id="PTHR24377">
    <property type="entry name" value="IP01015P-RELATED"/>
    <property type="match status" value="1"/>
</dbReference>
<keyword evidence="8" id="KW-0238">DNA-binding</keyword>
<dbReference type="Pfam" id="PF13912">
    <property type="entry name" value="zf-C2H2_6"/>
    <property type="match status" value="1"/>
</dbReference>
<keyword evidence="6" id="KW-0862">Zinc</keyword>
<dbReference type="InterPro" id="IPR013087">
    <property type="entry name" value="Znf_C2H2_type"/>
</dbReference>
<evidence type="ECO:0000256" key="3">
    <source>
        <dbReference type="ARBA" id="ARBA00022723"/>
    </source>
</evidence>
<gene>
    <name evidence="14" type="primary">Znf84_1</name>
    <name evidence="14" type="ORF">CEYCYA_R09728</name>
</gene>
<dbReference type="PROSITE" id="PS00028">
    <property type="entry name" value="ZINC_FINGER_C2H2_1"/>
    <property type="match status" value="3"/>
</dbReference>
<evidence type="ECO:0000256" key="12">
    <source>
        <dbReference type="SAM" id="MobiDB-lite"/>
    </source>
</evidence>
<evidence type="ECO:0000256" key="11">
    <source>
        <dbReference type="PROSITE-ProRule" id="PRU00042"/>
    </source>
</evidence>
<evidence type="ECO:0000256" key="4">
    <source>
        <dbReference type="ARBA" id="ARBA00022737"/>
    </source>
</evidence>